<evidence type="ECO:0000313" key="3">
    <source>
        <dbReference type="Proteomes" id="UP000188533"/>
    </source>
</evidence>
<feature type="region of interest" description="Disordered" evidence="1">
    <location>
        <begin position="1"/>
        <end position="49"/>
    </location>
</feature>
<organism evidence="2 3">
    <name type="scientific">Lentinula edodes</name>
    <name type="common">Shiitake mushroom</name>
    <name type="synonym">Lentinus edodes</name>
    <dbReference type="NCBI Taxonomy" id="5353"/>
    <lineage>
        <taxon>Eukaryota</taxon>
        <taxon>Fungi</taxon>
        <taxon>Dikarya</taxon>
        <taxon>Basidiomycota</taxon>
        <taxon>Agaricomycotina</taxon>
        <taxon>Agaricomycetes</taxon>
        <taxon>Agaricomycetidae</taxon>
        <taxon>Agaricales</taxon>
        <taxon>Marasmiineae</taxon>
        <taxon>Omphalotaceae</taxon>
        <taxon>Lentinula</taxon>
    </lineage>
</organism>
<accession>A0A1Q3EBC0</accession>
<name>A0A1Q3EBC0_LENED</name>
<reference evidence="2 3" key="1">
    <citation type="submission" date="2016-08" db="EMBL/GenBank/DDBJ databases">
        <authorList>
            <consortium name="Lentinula edodes genome sequencing consortium"/>
            <person name="Sakamoto Y."/>
            <person name="Nakade K."/>
            <person name="Sato S."/>
            <person name="Yoshida Y."/>
            <person name="Miyazaki K."/>
            <person name="Natsume S."/>
            <person name="Konno N."/>
        </authorList>
    </citation>
    <scope>NUCLEOTIDE SEQUENCE [LARGE SCALE GENOMIC DNA]</scope>
    <source>
        <strain evidence="2 3">NBRC 111202</strain>
    </source>
</reference>
<dbReference type="AlphaFoldDB" id="A0A1Q3EBC0"/>
<proteinExistence type="predicted"/>
<gene>
    <name evidence="2" type="ORF">LENED_006181</name>
</gene>
<sequence length="186" mass="20151">MEISLEETESFKFDTSETSTGVGDEGADGEGDGSGVRGDSERDKGSSGESFNAFSSLGCGRLEGLYGISSSISTSIFLDLFCACRWIRIESIRLWRVVDSEVTTCTLRFEVFVHRITALTHASHFRFEHAAKGVFTRVSHYAVELVHGMNPIALRFGRGEKIVQLPSSIAMGFFPGPIAVTGDGAI</sequence>
<protein>
    <submittedName>
        <fullName evidence="2">Uncharacterized protein</fullName>
    </submittedName>
</protein>
<dbReference type="EMBL" id="BDGU01000190">
    <property type="protein sequence ID" value="GAW04394.1"/>
    <property type="molecule type" value="Genomic_DNA"/>
</dbReference>
<evidence type="ECO:0000256" key="1">
    <source>
        <dbReference type="SAM" id="MobiDB-lite"/>
    </source>
</evidence>
<comment type="caution">
    <text evidence="2">The sequence shown here is derived from an EMBL/GenBank/DDBJ whole genome shotgun (WGS) entry which is preliminary data.</text>
</comment>
<keyword evidence="3" id="KW-1185">Reference proteome</keyword>
<evidence type="ECO:0000313" key="2">
    <source>
        <dbReference type="EMBL" id="GAW04394.1"/>
    </source>
</evidence>
<reference evidence="2 3" key="2">
    <citation type="submission" date="2017-02" db="EMBL/GenBank/DDBJ databases">
        <title>A genome survey and senescence transcriptome analysis in Lentinula edodes.</title>
        <authorList>
            <person name="Sakamoto Y."/>
            <person name="Nakade K."/>
            <person name="Sato S."/>
            <person name="Yoshida Y."/>
            <person name="Miyazaki K."/>
            <person name="Natsume S."/>
            <person name="Konno N."/>
        </authorList>
    </citation>
    <scope>NUCLEOTIDE SEQUENCE [LARGE SCALE GENOMIC DNA]</scope>
    <source>
        <strain evidence="2 3">NBRC 111202</strain>
    </source>
</reference>
<dbReference type="Proteomes" id="UP000188533">
    <property type="component" value="Unassembled WGS sequence"/>
</dbReference>